<keyword evidence="3" id="KW-1185">Reference proteome</keyword>
<accession>A0A2U1KKJ6</accession>
<reference evidence="2 3" key="1">
    <citation type="journal article" date="2018" name="Mol. Plant">
        <title>The genome of Artemisia annua provides insight into the evolution of Asteraceae family and artemisinin biosynthesis.</title>
        <authorList>
            <person name="Shen Q."/>
            <person name="Zhang L."/>
            <person name="Liao Z."/>
            <person name="Wang S."/>
            <person name="Yan T."/>
            <person name="Shi P."/>
            <person name="Liu M."/>
            <person name="Fu X."/>
            <person name="Pan Q."/>
            <person name="Wang Y."/>
            <person name="Lv Z."/>
            <person name="Lu X."/>
            <person name="Zhang F."/>
            <person name="Jiang W."/>
            <person name="Ma Y."/>
            <person name="Chen M."/>
            <person name="Hao X."/>
            <person name="Li L."/>
            <person name="Tang Y."/>
            <person name="Lv G."/>
            <person name="Zhou Y."/>
            <person name="Sun X."/>
            <person name="Brodelius P.E."/>
            <person name="Rose J.K.C."/>
            <person name="Tang K."/>
        </authorList>
    </citation>
    <scope>NUCLEOTIDE SEQUENCE [LARGE SCALE GENOMIC DNA]</scope>
    <source>
        <strain evidence="3">cv. Huhao1</strain>
        <tissue evidence="2">Leaf</tissue>
    </source>
</reference>
<dbReference type="SUPFAM" id="SSF50249">
    <property type="entry name" value="Nucleic acid-binding proteins"/>
    <property type="match status" value="2"/>
</dbReference>
<name>A0A2U1KKJ6_ARTAN</name>
<organism evidence="2 3">
    <name type="scientific">Artemisia annua</name>
    <name type="common">Sweet wormwood</name>
    <dbReference type="NCBI Taxonomy" id="35608"/>
    <lineage>
        <taxon>Eukaryota</taxon>
        <taxon>Viridiplantae</taxon>
        <taxon>Streptophyta</taxon>
        <taxon>Embryophyta</taxon>
        <taxon>Tracheophyta</taxon>
        <taxon>Spermatophyta</taxon>
        <taxon>Magnoliopsida</taxon>
        <taxon>eudicotyledons</taxon>
        <taxon>Gunneridae</taxon>
        <taxon>Pentapetalae</taxon>
        <taxon>asterids</taxon>
        <taxon>campanulids</taxon>
        <taxon>Asterales</taxon>
        <taxon>Asteraceae</taxon>
        <taxon>Asteroideae</taxon>
        <taxon>Anthemideae</taxon>
        <taxon>Artemisiinae</taxon>
        <taxon>Artemisia</taxon>
    </lineage>
</organism>
<evidence type="ECO:0000313" key="2">
    <source>
        <dbReference type="EMBL" id="PWA37241.1"/>
    </source>
</evidence>
<feature type="domain" description="25S rRNA (uridine-N(3))-methyltransferase BMT5-like" evidence="1">
    <location>
        <begin position="223"/>
        <end position="295"/>
    </location>
</feature>
<evidence type="ECO:0000313" key="3">
    <source>
        <dbReference type="Proteomes" id="UP000245207"/>
    </source>
</evidence>
<comment type="caution">
    <text evidence="2">The sequence shown here is derived from an EMBL/GenBank/DDBJ whole genome shotgun (WGS) entry which is preliminary data.</text>
</comment>
<gene>
    <name evidence="2" type="ORF">CTI12_AA592450</name>
</gene>
<dbReference type="Pfam" id="PF10354">
    <property type="entry name" value="BMT5-like"/>
    <property type="match status" value="1"/>
</dbReference>
<dbReference type="OrthoDB" id="1750540at2759"/>
<proteinExistence type="predicted"/>
<dbReference type="GO" id="GO:0070475">
    <property type="term" value="P:rRNA base methylation"/>
    <property type="evidence" value="ECO:0007669"/>
    <property type="project" value="InterPro"/>
</dbReference>
<dbReference type="EMBL" id="PKPP01017063">
    <property type="protein sequence ID" value="PWA37241.1"/>
    <property type="molecule type" value="Genomic_DNA"/>
</dbReference>
<dbReference type="PANTHER" id="PTHR47165:SF4">
    <property type="entry name" value="OS03G0429900 PROTEIN"/>
    <property type="match status" value="1"/>
</dbReference>
<dbReference type="AlphaFoldDB" id="A0A2U1KKJ6"/>
<evidence type="ECO:0000259" key="1">
    <source>
        <dbReference type="Pfam" id="PF10354"/>
    </source>
</evidence>
<dbReference type="InterPro" id="IPR012340">
    <property type="entry name" value="NA-bd_OB-fold"/>
</dbReference>
<dbReference type="InterPro" id="IPR019446">
    <property type="entry name" value="BMT5-like"/>
</dbReference>
<protein>
    <submittedName>
        <fullName evidence="2">Heavy metal-associated isoprenylated plant protein 41</fullName>
    </submittedName>
</protein>
<dbReference type="PANTHER" id="PTHR47165">
    <property type="entry name" value="OS03G0429900 PROTEIN"/>
    <property type="match status" value="1"/>
</dbReference>
<sequence length="446" mass="50864">MEHNITSLCDIDLMLDDVKILARCISIWKSHPAGKPHEIWSLDMIFQDEILSLGTPVLQGLSAGTKTPVVKFEPFSNFFNKEFKETDVVDVIGTIVSITDPVPFNKDGEDKIRRNVILEDFDGKQLELCFSYEWADKFTKYAENHESLIHVVMILQPARKPYVRPGLFATKVFINEKIPEIEAFRQRYAEIPGYDPTKHTITVFSPAKKIINPFEFLEGAFKKMVGNICDSTNDLQQKYPDALTNLRLLTDYGATVLHGVDARKMSEHPRLRGRTYDFIIYNFPHAGFIGDESTQAVIKENGWAYLGCKRCGSAAKEIDGTASSSGSKFKKQKTWKCKQHDEITSLMTMYTLCIIIPVTCRYKVNIRVIDDTGSASLLLFDDFVFKLTGVYCQALINQYGEQHEDYLPDELNTMIEVDELINEFGPEGYNIVYDFFGSSQRKLRNN</sequence>
<dbReference type="Proteomes" id="UP000245207">
    <property type="component" value="Unassembled WGS sequence"/>
</dbReference>
<dbReference type="GO" id="GO:0070042">
    <property type="term" value="F:rRNA (uridine-N3-)-methyltransferase activity"/>
    <property type="evidence" value="ECO:0007669"/>
    <property type="project" value="InterPro"/>
</dbReference>
<dbReference type="STRING" id="35608.A0A2U1KKJ6"/>
<dbReference type="Gene3D" id="2.40.50.140">
    <property type="entry name" value="Nucleic acid-binding proteins"/>
    <property type="match status" value="2"/>
</dbReference>